<dbReference type="AlphaFoldDB" id="A0A7J3I7S8"/>
<feature type="transmembrane region" description="Helical" evidence="5">
    <location>
        <begin position="210"/>
        <end position="233"/>
    </location>
</feature>
<feature type="transmembrane region" description="Helical" evidence="5">
    <location>
        <begin position="101"/>
        <end position="123"/>
    </location>
</feature>
<keyword evidence="4 5" id="KW-0472">Membrane</keyword>
<accession>A0A7J3I7S8</accession>
<dbReference type="PROSITE" id="PS00668">
    <property type="entry name" value="COMPLEX1_ND1_2"/>
    <property type="match status" value="1"/>
</dbReference>
<evidence type="ECO:0000256" key="4">
    <source>
        <dbReference type="ARBA" id="ARBA00023136"/>
    </source>
</evidence>
<dbReference type="PANTHER" id="PTHR43359">
    <property type="entry name" value="FORMATE HYDROGENLYASE SUBUNIT 4"/>
    <property type="match status" value="1"/>
</dbReference>
<evidence type="ECO:0000256" key="5">
    <source>
        <dbReference type="SAM" id="Phobius"/>
    </source>
</evidence>
<comment type="subcellular location">
    <subcellularLocation>
        <location evidence="1">Membrane</location>
        <topology evidence="1">Multi-pass membrane protein</topology>
    </subcellularLocation>
</comment>
<feature type="transmembrane region" description="Helical" evidence="5">
    <location>
        <begin position="29"/>
        <end position="51"/>
    </location>
</feature>
<comment type="caution">
    <text evidence="6">The sequence shown here is derived from an EMBL/GenBank/DDBJ whole genome shotgun (WGS) entry which is preliminary data.</text>
</comment>
<feature type="transmembrane region" description="Helical" evidence="5">
    <location>
        <begin position="169"/>
        <end position="190"/>
    </location>
</feature>
<gene>
    <name evidence="6" type="ORF">ENT87_03690</name>
</gene>
<evidence type="ECO:0000256" key="1">
    <source>
        <dbReference type="ARBA" id="ARBA00004141"/>
    </source>
</evidence>
<feature type="transmembrane region" description="Helical" evidence="5">
    <location>
        <begin position="276"/>
        <end position="294"/>
    </location>
</feature>
<sequence>MVGSTTTTLNYSHSHIHVYALGRWLGMDVALLILSILIFPGLMFITSLALFSEWLLRKLAARMQNRMGPSYTGPIGIIQPFADLIKLLFAKEVKKQRYSAIGMAEIGLILSISSVVVSLLLLPISPIRFASTYDIIVFIYFYAVWHTIGLIIAVLSYPNPFTVAGLSRLIAITVVVEPTVFIALLIPTLLASNMGCTPQYSIFCASTWSWRLWLESPTSFIAMALGLVSILIASQAKLGLKPFDIPEAEQELIAGHITEYSGTLLALYNLSHDIKLAFTALIIAYLFLGGPYPYGHLNIAGVLLLILKYLASLTVLTAIRASFGRFRIDQGLNIIMKYGLAPSIAGLIAALIDVLLL</sequence>
<feature type="transmembrane region" description="Helical" evidence="5">
    <location>
        <begin position="335"/>
        <end position="356"/>
    </location>
</feature>
<keyword evidence="2 5" id="KW-0812">Transmembrane</keyword>
<evidence type="ECO:0000256" key="2">
    <source>
        <dbReference type="ARBA" id="ARBA00022692"/>
    </source>
</evidence>
<name>A0A7J3I7S8_9CREN</name>
<feature type="transmembrane region" description="Helical" evidence="5">
    <location>
        <begin position="300"/>
        <end position="323"/>
    </location>
</feature>
<reference evidence="6" key="1">
    <citation type="journal article" date="2020" name="mSystems">
        <title>Genome- and Community-Level Interaction Insights into Carbon Utilization and Element Cycling Functions of Hydrothermarchaeota in Hydrothermal Sediment.</title>
        <authorList>
            <person name="Zhou Z."/>
            <person name="Liu Y."/>
            <person name="Xu W."/>
            <person name="Pan J."/>
            <person name="Luo Z.H."/>
            <person name="Li M."/>
        </authorList>
    </citation>
    <scope>NUCLEOTIDE SEQUENCE [LARGE SCALE GENOMIC DNA]</scope>
    <source>
        <strain evidence="6">SpSt-618</strain>
    </source>
</reference>
<dbReference type="InterPro" id="IPR001694">
    <property type="entry name" value="NADH_UbQ_OxRdtase_su1/FPO"/>
</dbReference>
<dbReference type="PANTHER" id="PTHR43359:SF1">
    <property type="entry name" value="FORMATE HYDROGENLYASE SUBUNIT 4-RELATED"/>
    <property type="match status" value="1"/>
</dbReference>
<evidence type="ECO:0000313" key="6">
    <source>
        <dbReference type="EMBL" id="HGN36635.1"/>
    </source>
</evidence>
<keyword evidence="3 5" id="KW-1133">Transmembrane helix</keyword>
<protein>
    <submittedName>
        <fullName evidence="6">NADH-quinone oxidoreductase subunit H</fullName>
    </submittedName>
</protein>
<feature type="transmembrane region" description="Helical" evidence="5">
    <location>
        <begin position="135"/>
        <end position="157"/>
    </location>
</feature>
<dbReference type="GO" id="GO:0005886">
    <property type="term" value="C:plasma membrane"/>
    <property type="evidence" value="ECO:0007669"/>
    <property type="project" value="TreeGrafter"/>
</dbReference>
<evidence type="ECO:0000256" key="3">
    <source>
        <dbReference type="ARBA" id="ARBA00022989"/>
    </source>
</evidence>
<dbReference type="InterPro" id="IPR052561">
    <property type="entry name" value="ComplexI_Subunit1"/>
</dbReference>
<dbReference type="InterPro" id="IPR018086">
    <property type="entry name" value="NADH_UbQ_OxRdtase_su1_CS"/>
</dbReference>
<organism evidence="6">
    <name type="scientific">Ignisphaera aggregans</name>
    <dbReference type="NCBI Taxonomy" id="334771"/>
    <lineage>
        <taxon>Archaea</taxon>
        <taxon>Thermoproteota</taxon>
        <taxon>Thermoprotei</taxon>
        <taxon>Desulfurococcales</taxon>
        <taxon>Desulfurococcaceae</taxon>
        <taxon>Ignisphaera</taxon>
    </lineage>
</organism>
<proteinExistence type="predicted"/>
<dbReference type="Pfam" id="PF00146">
    <property type="entry name" value="NADHdh"/>
    <property type="match status" value="1"/>
</dbReference>
<dbReference type="EMBL" id="DTAI01000107">
    <property type="protein sequence ID" value="HGN36635.1"/>
    <property type="molecule type" value="Genomic_DNA"/>
</dbReference>